<gene>
    <name evidence="1" type="ORF">IX84_14800</name>
</gene>
<evidence type="ECO:0000313" key="2">
    <source>
        <dbReference type="Proteomes" id="UP000029736"/>
    </source>
</evidence>
<reference evidence="1 2" key="1">
    <citation type="journal article" date="2014" name="Int. J. Syst. Evol. Microbiol.">
        <title>Phaeodactylibacter xiamenensis gen. nov., sp. nov., a member of the family Saprospiraceae isolated from the marine alga Phaeodactylum tricornutum.</title>
        <authorList>
            <person name="Chen Z.Jr."/>
            <person name="Lei X."/>
            <person name="Lai Q."/>
            <person name="Li Y."/>
            <person name="Zhang B."/>
            <person name="Zhang J."/>
            <person name="Zhang H."/>
            <person name="Yang L."/>
            <person name="Zheng W."/>
            <person name="Tian Y."/>
            <person name="Yu Z."/>
            <person name="Xu H.Jr."/>
            <person name="Zheng T."/>
        </authorList>
    </citation>
    <scope>NUCLEOTIDE SEQUENCE [LARGE SCALE GENOMIC DNA]</scope>
    <source>
        <strain evidence="1 2">KD52</strain>
    </source>
</reference>
<sequence length="78" mass="8969">MADSIQKHLQSYLFKKKLRGTAVLPLPLLVFIQSNEKFFLKPTNGIGRELTKNDVYFQLFFLSALSCVDTILFRTISN</sequence>
<dbReference type="EMBL" id="JPOS01000035">
    <property type="protein sequence ID" value="KGE87479.1"/>
    <property type="molecule type" value="Genomic_DNA"/>
</dbReference>
<name>A0A098S550_9BACT</name>
<proteinExistence type="predicted"/>
<protein>
    <submittedName>
        <fullName evidence="1">Uncharacterized protein</fullName>
    </submittedName>
</protein>
<organism evidence="1 2">
    <name type="scientific">Phaeodactylibacter xiamenensis</name>
    <dbReference type="NCBI Taxonomy" id="1524460"/>
    <lineage>
        <taxon>Bacteria</taxon>
        <taxon>Pseudomonadati</taxon>
        <taxon>Bacteroidota</taxon>
        <taxon>Saprospiria</taxon>
        <taxon>Saprospirales</taxon>
        <taxon>Haliscomenobacteraceae</taxon>
        <taxon>Phaeodactylibacter</taxon>
    </lineage>
</organism>
<evidence type="ECO:0000313" key="1">
    <source>
        <dbReference type="EMBL" id="KGE87479.1"/>
    </source>
</evidence>
<dbReference type="AlphaFoldDB" id="A0A098S550"/>
<comment type="caution">
    <text evidence="1">The sequence shown here is derived from an EMBL/GenBank/DDBJ whole genome shotgun (WGS) entry which is preliminary data.</text>
</comment>
<accession>A0A098S550</accession>
<keyword evidence="2" id="KW-1185">Reference proteome</keyword>
<dbReference type="Proteomes" id="UP000029736">
    <property type="component" value="Unassembled WGS sequence"/>
</dbReference>